<dbReference type="CDD" id="cd14473">
    <property type="entry name" value="FERM_B-lobe"/>
    <property type="match status" value="1"/>
</dbReference>
<feature type="region of interest" description="Disordered" evidence="3">
    <location>
        <begin position="2010"/>
        <end position="2064"/>
    </location>
</feature>
<dbReference type="InterPro" id="IPR011019">
    <property type="entry name" value="KIND_dom"/>
</dbReference>
<feature type="domain" description="PDZ" evidence="5">
    <location>
        <begin position="1019"/>
        <end position="1105"/>
    </location>
</feature>
<dbReference type="InterPro" id="IPR052074">
    <property type="entry name" value="NonRcpt_TyrProt_Phosphatase"/>
</dbReference>
<evidence type="ECO:0000313" key="8">
    <source>
        <dbReference type="RefSeq" id="XP_015271845.1"/>
    </source>
</evidence>
<dbReference type="InterPro" id="IPR019749">
    <property type="entry name" value="Band_41_domain"/>
</dbReference>
<feature type="coiled-coil region" evidence="2">
    <location>
        <begin position="377"/>
        <end position="404"/>
    </location>
</feature>
<dbReference type="InterPro" id="IPR018979">
    <property type="entry name" value="FERM_N"/>
</dbReference>
<feature type="compositionally biased region" description="Polar residues" evidence="3">
    <location>
        <begin position="457"/>
        <end position="469"/>
    </location>
</feature>
<dbReference type="PRINTS" id="PR00935">
    <property type="entry name" value="BAND41"/>
</dbReference>
<dbReference type="InterPro" id="IPR012153">
    <property type="entry name" value="PTPN13"/>
</dbReference>
<feature type="compositionally biased region" description="Polar residues" evidence="3">
    <location>
        <begin position="1896"/>
        <end position="1905"/>
    </location>
</feature>
<dbReference type="Gene3D" id="3.10.20.90">
    <property type="entry name" value="Phosphatidylinositol 3-kinase Catalytic Subunit, Chain A, domain 1"/>
    <property type="match status" value="1"/>
</dbReference>
<dbReference type="PIRSF" id="PIRSF000933">
    <property type="entry name" value="Tyr-Ptase_nr13"/>
    <property type="match status" value="1"/>
</dbReference>
<evidence type="ECO:0000259" key="4">
    <source>
        <dbReference type="PROSITE" id="PS50057"/>
    </source>
</evidence>
<dbReference type="PROSITE" id="PS51377">
    <property type="entry name" value="KIND"/>
    <property type="match status" value="1"/>
</dbReference>
<keyword evidence="1" id="KW-0677">Repeat</keyword>
<gene>
    <name evidence="8" type="primary">PTPN13</name>
</gene>
<dbReference type="InterPro" id="IPR001478">
    <property type="entry name" value="PDZ"/>
</dbReference>
<feature type="region of interest" description="Disordered" evidence="3">
    <location>
        <begin position="1240"/>
        <end position="1277"/>
    </location>
</feature>
<dbReference type="Gene3D" id="2.30.42.10">
    <property type="match status" value="5"/>
</dbReference>
<reference evidence="8" key="1">
    <citation type="submission" date="2025-08" db="UniProtKB">
        <authorList>
            <consortium name="RefSeq"/>
        </authorList>
    </citation>
    <scope>IDENTIFICATION</scope>
</reference>
<dbReference type="Pfam" id="PF09379">
    <property type="entry name" value="FERM_N"/>
    <property type="match status" value="1"/>
</dbReference>
<dbReference type="Pfam" id="PF00373">
    <property type="entry name" value="FERM_M"/>
    <property type="match status" value="1"/>
</dbReference>
<accession>A0ABM1KDQ8</accession>
<dbReference type="SMART" id="SM00295">
    <property type="entry name" value="B41"/>
    <property type="match status" value="1"/>
</dbReference>
<feature type="compositionally biased region" description="Low complexity" evidence="3">
    <location>
        <begin position="1149"/>
        <end position="1159"/>
    </location>
</feature>
<dbReference type="CDD" id="cd23072">
    <property type="entry name" value="PDZ1_PTPN13-like"/>
    <property type="match status" value="1"/>
</dbReference>
<dbReference type="Pfam" id="PF16599">
    <property type="entry name" value="PTN13_u3"/>
    <property type="match status" value="1"/>
</dbReference>
<feature type="compositionally biased region" description="Polar residues" evidence="3">
    <location>
        <begin position="1166"/>
        <end position="1188"/>
    </location>
</feature>
<dbReference type="SMART" id="SM01196">
    <property type="entry name" value="FERM_C"/>
    <property type="match status" value="1"/>
</dbReference>
<feature type="domain" description="PDZ" evidence="5">
    <location>
        <begin position="1426"/>
        <end position="1514"/>
    </location>
</feature>
<feature type="non-terminal residue" evidence="8">
    <location>
        <position position="2064"/>
    </location>
</feature>
<dbReference type="Pfam" id="PF00595">
    <property type="entry name" value="PDZ"/>
    <property type="match status" value="5"/>
</dbReference>
<dbReference type="CDD" id="cd06696">
    <property type="entry name" value="PDZ4_PTPN13-like"/>
    <property type="match status" value="1"/>
</dbReference>
<feature type="compositionally biased region" description="Polar residues" evidence="3">
    <location>
        <begin position="1540"/>
        <end position="1549"/>
    </location>
</feature>
<feature type="domain" description="PDZ" evidence="5">
    <location>
        <begin position="1711"/>
        <end position="1792"/>
    </location>
</feature>
<dbReference type="Gene3D" id="1.10.510.10">
    <property type="entry name" value="Transferase(Phosphotransferase) domain 1"/>
    <property type="match status" value="1"/>
</dbReference>
<keyword evidence="7" id="KW-1185">Reference proteome</keyword>
<dbReference type="PANTHER" id="PTHR46900:SF1">
    <property type="entry name" value="TYROSINE-PROTEIN PHOSPHATASE NON-RECEPTOR TYPE 13"/>
    <property type="match status" value="1"/>
</dbReference>
<keyword evidence="2" id="KW-0175">Coiled coil</keyword>
<feature type="domain" description="FERM" evidence="4">
    <location>
        <begin position="576"/>
        <end position="890"/>
    </location>
</feature>
<evidence type="ECO:0000313" key="7">
    <source>
        <dbReference type="Proteomes" id="UP000694871"/>
    </source>
</evidence>
<dbReference type="PANTHER" id="PTHR46900">
    <property type="entry name" value="TYROSINE-PROTEIN PHOSPHATASE NON-RECEPTOR TYPE 13"/>
    <property type="match status" value="1"/>
</dbReference>
<name>A0ABM1KDQ8_GEKJA</name>
<dbReference type="SUPFAM" id="SSF54236">
    <property type="entry name" value="Ubiquitin-like"/>
    <property type="match status" value="1"/>
</dbReference>
<dbReference type="SUPFAM" id="SSF50729">
    <property type="entry name" value="PH domain-like"/>
    <property type="match status" value="1"/>
</dbReference>
<dbReference type="SMART" id="SM00228">
    <property type="entry name" value="PDZ"/>
    <property type="match status" value="5"/>
</dbReference>
<evidence type="ECO:0000259" key="5">
    <source>
        <dbReference type="PROSITE" id="PS50106"/>
    </source>
</evidence>
<dbReference type="InterPro" id="IPR014352">
    <property type="entry name" value="FERM/acyl-CoA-bd_prot_sf"/>
</dbReference>
<feature type="region of interest" description="Disordered" evidence="3">
    <location>
        <begin position="1528"/>
        <end position="1594"/>
    </location>
</feature>
<feature type="compositionally biased region" description="Low complexity" evidence="3">
    <location>
        <begin position="446"/>
        <end position="456"/>
    </location>
</feature>
<dbReference type="Gene3D" id="1.20.80.10">
    <property type="match status" value="1"/>
</dbReference>
<feature type="region of interest" description="Disordered" evidence="3">
    <location>
        <begin position="1124"/>
        <end position="1189"/>
    </location>
</feature>
<feature type="region of interest" description="Disordered" evidence="3">
    <location>
        <begin position="971"/>
        <end position="993"/>
    </location>
</feature>
<dbReference type="InterPro" id="IPR018980">
    <property type="entry name" value="FERM_PH-like_C"/>
</dbReference>
<feature type="compositionally biased region" description="Basic and acidic residues" evidence="3">
    <location>
        <begin position="893"/>
        <end position="907"/>
    </location>
</feature>
<feature type="compositionally biased region" description="Basic and acidic residues" evidence="3">
    <location>
        <begin position="2053"/>
        <end position="2064"/>
    </location>
</feature>
<dbReference type="PROSITE" id="PS50057">
    <property type="entry name" value="FERM_3"/>
    <property type="match status" value="1"/>
</dbReference>
<organism evidence="7 8">
    <name type="scientific">Gekko japonicus</name>
    <name type="common">Schlegel's Japanese gecko</name>
    <dbReference type="NCBI Taxonomy" id="146911"/>
    <lineage>
        <taxon>Eukaryota</taxon>
        <taxon>Metazoa</taxon>
        <taxon>Chordata</taxon>
        <taxon>Craniata</taxon>
        <taxon>Vertebrata</taxon>
        <taxon>Euteleostomi</taxon>
        <taxon>Lepidosauria</taxon>
        <taxon>Squamata</taxon>
        <taxon>Bifurcata</taxon>
        <taxon>Gekkota</taxon>
        <taxon>Gekkonidae</taxon>
        <taxon>Gekkoninae</taxon>
        <taxon>Gekko</taxon>
    </lineage>
</organism>
<feature type="compositionally biased region" description="Acidic residues" evidence="3">
    <location>
        <begin position="1550"/>
        <end position="1560"/>
    </location>
</feature>
<dbReference type="InterPro" id="IPR029071">
    <property type="entry name" value="Ubiquitin-like_domsf"/>
</dbReference>
<dbReference type="GeneID" id="107114769"/>
<proteinExistence type="predicted"/>
<dbReference type="InterPro" id="IPR011009">
    <property type="entry name" value="Kinase-like_dom_sf"/>
</dbReference>
<dbReference type="CDD" id="cd06697">
    <property type="entry name" value="PDZ5_PTPN13-like"/>
    <property type="match status" value="1"/>
</dbReference>
<evidence type="ECO:0000256" key="2">
    <source>
        <dbReference type="SAM" id="Coils"/>
    </source>
</evidence>
<feature type="domain" description="KIND" evidence="6">
    <location>
        <begin position="3"/>
        <end position="187"/>
    </location>
</feature>
<dbReference type="SMART" id="SM00750">
    <property type="entry name" value="KIND"/>
    <property type="match status" value="1"/>
</dbReference>
<dbReference type="CDD" id="cd06695">
    <property type="entry name" value="PDZ3_PTPN13_FRMPD2-like"/>
    <property type="match status" value="1"/>
</dbReference>
<dbReference type="SUPFAM" id="SSF56112">
    <property type="entry name" value="Protein kinase-like (PK-like)"/>
    <property type="match status" value="1"/>
</dbReference>
<feature type="coiled-coil region" evidence="2">
    <location>
        <begin position="477"/>
        <end position="504"/>
    </location>
</feature>
<feature type="region of interest" description="Disordered" evidence="3">
    <location>
        <begin position="1892"/>
        <end position="1986"/>
    </location>
</feature>
<dbReference type="Proteomes" id="UP000694871">
    <property type="component" value="Unplaced"/>
</dbReference>
<evidence type="ECO:0000256" key="3">
    <source>
        <dbReference type="SAM" id="MobiDB-lite"/>
    </source>
</evidence>
<protein>
    <submittedName>
        <fullName evidence="8">Tyrosine-protein phosphatase non-receptor type 13</fullName>
    </submittedName>
</protein>
<dbReference type="CDD" id="cd06792">
    <property type="entry name" value="PDZ2-PTPN13_FRMPD2-like"/>
    <property type="match status" value="1"/>
</dbReference>
<dbReference type="InterPro" id="IPR036034">
    <property type="entry name" value="PDZ_sf"/>
</dbReference>
<dbReference type="InterPro" id="IPR000299">
    <property type="entry name" value="FERM_domain"/>
</dbReference>
<feature type="domain" description="PDZ" evidence="5">
    <location>
        <begin position="1806"/>
        <end position="1889"/>
    </location>
</feature>
<dbReference type="InterPro" id="IPR019748">
    <property type="entry name" value="FERM_central"/>
</dbReference>
<sequence length="2064" mass="226988">MHVSLAEALEVRGGPLHEEEIWAVLNQSAESLQELFRKADPAALGFIISPWSLLLLPSGSVSFTDENVSSQDLRAFTAPEVLQNQPLSSLSDVEKIHVYSLGMTLYWGADYEVPQSQPIQLGDHLNSILLGMCEDVVYARLSARTVLDACSAHVRNSNCSPSFSYVKQLVKLVLGSLSGVDQLSCVGDRKLQTDRSQAIRERLRGRGLPTGRSSAVDAPDIHKRQVSQLATFNKGLSKSMGVLSIRGSQDEEEFCQGLSSNYHSGHEDATNTCCPYRCRAADLERKGNGADTRPKRKVWASSSDLLSTTDSVIERDHVGNSHRRPYHHAETVAARTSAAARSREGRYSDGNIALDLFGPQKLDQVRHVQEFSTSVAISSAFDRIRERQKKLQQLRQAMDAEEHGRRYRSYHNDIYSTDSESPSFISSDADFRQVKRMEGLKRDDSSGPSSDDVSPSNQIQGQRSSNRQYEASLDGSLVSQEVMLKRQEEEMMQLQAKRALRQSRLSLYPGDMVKTPILDMSRDPLREIALETAMTQRKLRNFFGPEFVKTTIEPFTSLDLPKSILNKKGKSEESRRKVNILLLTGQRLEMTCDTKTICKDVFDMVVAHIGLVEHHLFGLATLKENEFFFVDPELKLTKVAPEGWKEEPKKKSKNTINFSLFFRIKFFVDDSSLIQHTLTCHQYYLQLRKDLLEERMHCDDETALLLASLALQAEYGDYQAEVHGLSYFRLEHYLPPRVMENLDLSHVKEELPKLHSSYIGASEKEAELEFLKKRKVTLQNTSDGIKHAFQTDTSKTCQYLLQLCSSQHKFQLQMRARQSNQDTQEIEKASFRSLNLHTDSVKGFNMGRAISTGSLASNTLSRLAVRPLSVQAEILKRLSCSELSLFQPLQGSSKDKNEKQSWEERPKIMSKSFHDLSQSQISVSPFRKNVIGAADSSSRRMEELMGKLFQPVPKPDVESVSGAAKLNNLQSHAGLNASLERKKNESDSSSTEDTGQAYVLDVVQTKQNVISLPEREINLVKLKKDEKYGLGFQITGGEKTGKLDLGIFIRSITPGGPADLQGSLKPGDRLISVNSMSLEGVSHPTALEILERAPSDVTLVISQPKERPAKELLSLFSGSRDYLKGPSWTQDNEAESSSEEHSRPPCHQRPSSGSPPGLRSGKRDGSLSSQDSRTESATLSQSQPNSVFGNHVNDRVQQELQHCHNSQLVFSGCNEKNRTSSETNQAKTNRAGISVENAEYSDRGDSDMDEATYSSSQEQMPAKKEPYSMNSASSVNSKKLPAPLLKPGDVFEVELVKNENGLGISVTGGVNTNVRHGGLYVKAVIPKGAAEADGRIQKGDRVLSVNGVSLEGATHKQAVEILRNTGQEVHLVLEKGQLPAAKAHAPVTSQGTPPVQSSQGVTPERPIKKILGARDYNFVTDDNTFEVKLMKNSSGLGFSFCREDSVSPEQPGSSIVRVKKLFPGQPAAESGQIEVGDVILKVNGASLKGLSQQEVISALRGTSPEVTLLLCRPLPGILPEIDPSLLTPIHSPPQVFPDTSKCNSQSLNGEQDDSSDENEATEQGKKRIKSPARRDSYSDSSGSGGEEPAASTAQIASTRWTSALYQTPGKSTAQAHSSYQTPCSQEEAIRTIYYSPHELSRKLELEEGSPPSSLLLDLPLIPNCRTVTPGSTDENYAASISEFTAPQGGLASLLNQLEKNADEYEPEVELNVTLTKSEKGSLGFTVTKGHDSVGCYIHDVLQDPAKSDGRLRPGDRLIKVNDTDVTNMTHTDAVSFLRSAPKTVRLVLGRVLELPKIPVLPHMLPDISLTCHKEELGISLAGGHDSLYQVVYISDISPKSAAAMEGTLHTLDIIHYINGISTQGMSLKEASRTLEMSLPVVVLKATRDAHPVFPKNKSTMNSSPKSIKPNGHLIGEPYGRAEAGHDAHAPKVNGDLNNSHQKKGPGNVTVSKETSPSDAIGLAPDFSSYNNNSAEVQDDDDSYDEEDHNDVIQYLLDVVDEEAQNLLNRSNAISGNHLPEANGKLTEEKSEDTDCDGSSLPEDFPEPPPMNGCEDHCNDRGISE</sequence>
<feature type="region of interest" description="Disordered" evidence="3">
    <location>
        <begin position="438"/>
        <end position="472"/>
    </location>
</feature>
<dbReference type="PROSITE" id="PS50106">
    <property type="entry name" value="PDZ"/>
    <property type="match status" value="5"/>
</dbReference>
<dbReference type="SUPFAM" id="SSF47031">
    <property type="entry name" value="Second domain of FERM"/>
    <property type="match status" value="1"/>
</dbReference>
<feature type="compositionally biased region" description="Polar residues" evidence="3">
    <location>
        <begin position="1268"/>
        <end position="1277"/>
    </location>
</feature>
<dbReference type="RefSeq" id="XP_015271845.1">
    <property type="nucleotide sequence ID" value="XM_015416359.1"/>
</dbReference>
<evidence type="ECO:0000256" key="1">
    <source>
        <dbReference type="ARBA" id="ARBA00022737"/>
    </source>
</evidence>
<feature type="region of interest" description="Disordered" evidence="3">
    <location>
        <begin position="890"/>
        <end position="909"/>
    </location>
</feature>
<feature type="compositionally biased region" description="Polar residues" evidence="3">
    <location>
        <begin position="1948"/>
        <end position="1957"/>
    </location>
</feature>
<feature type="domain" description="PDZ" evidence="5">
    <location>
        <begin position="1292"/>
        <end position="1377"/>
    </location>
</feature>
<feature type="compositionally biased region" description="Acidic residues" evidence="3">
    <location>
        <begin position="1976"/>
        <end position="1986"/>
    </location>
</feature>
<dbReference type="SUPFAM" id="SSF50156">
    <property type="entry name" value="PDZ domain-like"/>
    <property type="match status" value="5"/>
</dbReference>
<dbReference type="InterPro" id="IPR035963">
    <property type="entry name" value="FERM_2"/>
</dbReference>
<dbReference type="CDD" id="cd17195">
    <property type="entry name" value="FERM_F1_PTPN13"/>
    <property type="match status" value="1"/>
</dbReference>
<evidence type="ECO:0000259" key="6">
    <source>
        <dbReference type="PROSITE" id="PS51377"/>
    </source>
</evidence>